<evidence type="ECO:0000313" key="4">
    <source>
        <dbReference type="Proteomes" id="UP000193922"/>
    </source>
</evidence>
<dbReference type="PANTHER" id="PTHR12286:SF5">
    <property type="entry name" value="SACCHAROPINE DEHYDROGENASE-LIKE OXIDOREDUCTASE"/>
    <property type="match status" value="1"/>
</dbReference>
<dbReference type="Pfam" id="PF03435">
    <property type="entry name" value="Sacchrp_dh_NADP"/>
    <property type="match status" value="1"/>
</dbReference>
<organism evidence="3 4">
    <name type="scientific">Linderina pennispora</name>
    <dbReference type="NCBI Taxonomy" id="61395"/>
    <lineage>
        <taxon>Eukaryota</taxon>
        <taxon>Fungi</taxon>
        <taxon>Fungi incertae sedis</taxon>
        <taxon>Zoopagomycota</taxon>
        <taxon>Kickxellomycotina</taxon>
        <taxon>Kickxellomycetes</taxon>
        <taxon>Kickxellales</taxon>
        <taxon>Kickxellaceae</taxon>
        <taxon>Linderina</taxon>
    </lineage>
</organism>
<accession>A0A1Y1WJE5</accession>
<comment type="similarity">
    <text evidence="1">Belongs to the saccharopine dehydrogenase family.</text>
</comment>
<dbReference type="GeneID" id="63802607"/>
<reference evidence="3 4" key="1">
    <citation type="submission" date="2016-07" db="EMBL/GenBank/DDBJ databases">
        <title>Pervasive Adenine N6-methylation of Active Genes in Fungi.</title>
        <authorList>
            <consortium name="DOE Joint Genome Institute"/>
            <person name="Mondo S.J."/>
            <person name="Dannebaum R.O."/>
            <person name="Kuo R.C."/>
            <person name="Labutti K."/>
            <person name="Haridas S."/>
            <person name="Kuo A."/>
            <person name="Salamov A."/>
            <person name="Ahrendt S.R."/>
            <person name="Lipzen A."/>
            <person name="Sullivan W."/>
            <person name="Andreopoulos W.B."/>
            <person name="Clum A."/>
            <person name="Lindquist E."/>
            <person name="Daum C."/>
            <person name="Ramamoorthy G.K."/>
            <person name="Gryganskyi A."/>
            <person name="Culley D."/>
            <person name="Magnuson J.K."/>
            <person name="James T.Y."/>
            <person name="O'Malley M.A."/>
            <person name="Stajich J.E."/>
            <person name="Spatafora J.W."/>
            <person name="Visel A."/>
            <person name="Grigoriev I.V."/>
        </authorList>
    </citation>
    <scope>NUCLEOTIDE SEQUENCE [LARGE SCALE GENOMIC DNA]</scope>
    <source>
        <strain evidence="3 4">ATCC 12442</strain>
    </source>
</reference>
<dbReference type="SUPFAM" id="SSF51735">
    <property type="entry name" value="NAD(P)-binding Rossmann-fold domains"/>
    <property type="match status" value="1"/>
</dbReference>
<dbReference type="Proteomes" id="UP000193922">
    <property type="component" value="Unassembled WGS sequence"/>
</dbReference>
<keyword evidence="4" id="KW-1185">Reference proteome</keyword>
<dbReference type="Gene3D" id="3.40.50.720">
    <property type="entry name" value="NAD(P)-binding Rossmann-like Domain"/>
    <property type="match status" value="1"/>
</dbReference>
<evidence type="ECO:0000256" key="1">
    <source>
        <dbReference type="ARBA" id="ARBA00038048"/>
    </source>
</evidence>
<dbReference type="AlphaFoldDB" id="A0A1Y1WJE5"/>
<dbReference type="PANTHER" id="PTHR12286">
    <property type="entry name" value="SACCHAROPINE DEHYDROGENASE-LIKE OXIDOREDUCTASE"/>
    <property type="match status" value="1"/>
</dbReference>
<proteinExistence type="inferred from homology"/>
<dbReference type="OrthoDB" id="10268090at2759"/>
<dbReference type="InterPro" id="IPR036291">
    <property type="entry name" value="NAD(P)-bd_dom_sf"/>
</dbReference>
<protein>
    <recommendedName>
        <fullName evidence="2">Saccharopine dehydrogenase NADP binding domain-containing protein</fullName>
    </recommendedName>
</protein>
<sequence length="435" mass="47839">MLPLLNIQVYFQLLCCPISPRSLLGGEETAVAESGHNCRAACTKELGGNILIWGASGFTGARLITYLAQNAPEDVKIAVGGRSEYKVEATQRRIIANNPELKDRVKSMDVLVGSVSNEKRIREIVAQTRVVATTVGPYALHGSELVRACVEEKTDYCDITGEVPWVKKMHDELNDKAVRNKVHIASFCGFDSIPADIGCFMLAEYAKQKLDKPLLHVKGSITRVRGGVSGGTLATAIEQIGDFKTILSEKFLGSEESTDTEKTLRNPTFNRSMIHYDNHVKRWQTFWIMGEVNNRVAGWAGQVLNYGPRFTYSESMSAYNVIHAVLVPIAFIRNLLFALSIIPRPGSGPRFTDEGSAVYGKVVGTSDPGYGETIKYLGESALCLALDRDSSFKPGVYPPSIIMGNALLSRLRSRGCQFEVSNTPIESSKRKKHTQ</sequence>
<name>A0A1Y1WJE5_9FUNG</name>
<dbReference type="InterPro" id="IPR005097">
    <property type="entry name" value="Sacchrp_dh_NADP-bd"/>
</dbReference>
<feature type="domain" description="Saccharopine dehydrogenase NADP binding" evidence="2">
    <location>
        <begin position="50"/>
        <end position="178"/>
    </location>
</feature>
<dbReference type="EMBL" id="MCFD01000001">
    <property type="protein sequence ID" value="ORX73701.1"/>
    <property type="molecule type" value="Genomic_DNA"/>
</dbReference>
<dbReference type="InterPro" id="IPR051276">
    <property type="entry name" value="Saccharopine_DH-like_oxidrdct"/>
</dbReference>
<gene>
    <name evidence="3" type="ORF">DL89DRAFT_263731</name>
</gene>
<evidence type="ECO:0000259" key="2">
    <source>
        <dbReference type="Pfam" id="PF03435"/>
    </source>
</evidence>
<dbReference type="GO" id="GO:0009247">
    <property type="term" value="P:glycolipid biosynthetic process"/>
    <property type="evidence" value="ECO:0007669"/>
    <property type="project" value="TreeGrafter"/>
</dbReference>
<dbReference type="RefSeq" id="XP_040746912.1">
    <property type="nucleotide sequence ID" value="XM_040885959.1"/>
</dbReference>
<dbReference type="GO" id="GO:0005886">
    <property type="term" value="C:plasma membrane"/>
    <property type="evidence" value="ECO:0007669"/>
    <property type="project" value="TreeGrafter"/>
</dbReference>
<comment type="caution">
    <text evidence="3">The sequence shown here is derived from an EMBL/GenBank/DDBJ whole genome shotgun (WGS) entry which is preliminary data.</text>
</comment>
<evidence type="ECO:0000313" key="3">
    <source>
        <dbReference type="EMBL" id="ORX73701.1"/>
    </source>
</evidence>